<comment type="subunit">
    <text evidence="4 12">Homodimer.</text>
</comment>
<dbReference type="GO" id="GO:0019521">
    <property type="term" value="P:D-gluconate metabolic process"/>
    <property type="evidence" value="ECO:0007669"/>
    <property type="project" value="UniProtKB-KW"/>
</dbReference>
<evidence type="ECO:0000256" key="12">
    <source>
        <dbReference type="PIRNR" id="PIRNR000109"/>
    </source>
</evidence>
<feature type="binding site" evidence="15">
    <location>
        <begin position="24"/>
        <end position="29"/>
    </location>
    <ligand>
        <name>NADP(+)</name>
        <dbReference type="ChEBI" id="CHEBI:58349"/>
    </ligand>
</feature>
<dbReference type="InterPro" id="IPR006114">
    <property type="entry name" value="6PGDH_C"/>
</dbReference>
<feature type="binding site" evidence="15">
    <location>
        <begin position="88"/>
        <end position="90"/>
    </location>
    <ligand>
        <name>NADP(+)</name>
        <dbReference type="ChEBI" id="CHEBI:58349"/>
    </ligand>
</feature>
<evidence type="ECO:0000256" key="6">
    <source>
        <dbReference type="ARBA" id="ARBA00018193"/>
    </source>
</evidence>
<evidence type="ECO:0000313" key="18">
    <source>
        <dbReference type="Proteomes" id="UP000018320"/>
    </source>
</evidence>
<dbReference type="SUPFAM" id="SSF51735">
    <property type="entry name" value="NAD(P)-binding Rossmann-fold domains"/>
    <property type="match status" value="1"/>
</dbReference>
<feature type="binding site" description="in other chain" evidence="14">
    <location>
        <position position="115"/>
    </location>
    <ligand>
        <name>substrate</name>
        <note>ligand shared between dimeric partners</note>
    </ligand>
</feature>
<dbReference type="PANTHER" id="PTHR11811">
    <property type="entry name" value="6-PHOSPHOGLUCONATE DEHYDROGENASE"/>
    <property type="match status" value="1"/>
</dbReference>
<comment type="function">
    <text evidence="1 12">Catalyzes the oxidative decarboxylation of 6-phosphogluconate to ribulose 5-phosphate and CO(2), with concomitant reduction of NADP to NADPH.</text>
</comment>
<dbReference type="VEuPathDB" id="GiardiaDB:QR46_0715"/>
<sequence>MVYRGLRPCSVKNKTGAMDIGIVGLGAMGKNLALNFHRNKFKVAIYNRTHSKAKAVADELKSESLKAYESVSDFVASLVKPRVIVLLVQADAVDSVGEMMAKCMQEDDIIIDSGNSYYKLTEERKIHFYKNFKVHFYGIGISGGEEGALWGPAIMVGGDEESARKRLLPLLEKVCADPQVEGTDGKKCISYCGPGGAGHMVKMVHNGCEYGIMQLISEAIAIFRSVLKFSVEQVADVFALYAKTEGCYLFENVAQILYKKENDKPLIDFVKDVAMQKGTGRWTSIEALNLGVCATIIDAGVAARTFSSSKDRFLMHVEDSTALLKSVFTQGLCKDAIMRSLLAAMLLAFQQSICVIHALSESMQYNTSIFEALCSWRGGCIIRMNLLTPLADFYKQNANKRVPLMHASFVKEKYINRDVVSQLRLLVSSAVKAGLPIPAFSSAMTYLDMIQTEVLPTKYIQGMRDNFGAHTYERIDKEGVFHSVWTEK</sequence>
<evidence type="ECO:0000256" key="1">
    <source>
        <dbReference type="ARBA" id="ARBA00002526"/>
    </source>
</evidence>
<dbReference type="PIRSF" id="PIRSF000109">
    <property type="entry name" value="6PGD"/>
    <property type="match status" value="1"/>
</dbReference>
<dbReference type="InterPro" id="IPR006183">
    <property type="entry name" value="Pgluconate_DH"/>
</dbReference>
<reference evidence="17 18" key="2">
    <citation type="journal article" date="2013" name="Genome Biol. Evol.">
        <title>Genome sequencing of Giardia lamblia genotypes A2 and B isolates (DH and GS) and comparative analysis with the genomes of genotypes A1 and E (WB and Pig).</title>
        <authorList>
            <person name="Adam R.D."/>
            <person name="Dahlstrom E.W."/>
            <person name="Martens C.A."/>
            <person name="Bruno D.P."/>
            <person name="Barbian K.D."/>
            <person name="Ricklefs S.M."/>
            <person name="Hernandez M.M."/>
            <person name="Narla N.P."/>
            <person name="Patel R.B."/>
            <person name="Porcella S.F."/>
            <person name="Nash T.E."/>
        </authorList>
    </citation>
    <scope>NUCLEOTIDE SEQUENCE [LARGE SCALE GENOMIC DNA]</scope>
    <source>
        <strain evidence="17 18">DH</strain>
    </source>
</reference>
<dbReference type="InterPro" id="IPR013328">
    <property type="entry name" value="6PGD_dom2"/>
</dbReference>
<feature type="binding site" evidence="15">
    <location>
        <position position="115"/>
    </location>
    <ligand>
        <name>NADP(+)</name>
        <dbReference type="ChEBI" id="CHEBI:58349"/>
    </ligand>
</feature>
<evidence type="ECO:0000256" key="4">
    <source>
        <dbReference type="ARBA" id="ARBA00011738"/>
    </source>
</evidence>
<dbReference type="Gene3D" id="3.40.50.720">
    <property type="entry name" value="NAD(P)-binding Rossmann-like Domain"/>
    <property type="match status" value="1"/>
</dbReference>
<evidence type="ECO:0000256" key="7">
    <source>
        <dbReference type="ARBA" id="ARBA00022857"/>
    </source>
</evidence>
<keyword evidence="7 12" id="KW-0521">NADP</keyword>
<dbReference type="Gene3D" id="1.20.5.320">
    <property type="entry name" value="6-Phosphogluconate Dehydrogenase, domain 3"/>
    <property type="match status" value="1"/>
</dbReference>
<evidence type="ECO:0000256" key="8">
    <source>
        <dbReference type="ARBA" id="ARBA00023002"/>
    </source>
</evidence>
<evidence type="ECO:0000256" key="3">
    <source>
        <dbReference type="ARBA" id="ARBA00008419"/>
    </source>
</evidence>
<dbReference type="SUPFAM" id="SSF48179">
    <property type="entry name" value="6-phosphogluconate dehydrogenase C-terminal domain-like"/>
    <property type="match status" value="1"/>
</dbReference>
<reference evidence="18" key="1">
    <citation type="submission" date="2012-02" db="EMBL/GenBank/DDBJ databases">
        <title>Genome sequencing of Giardia lamblia Genotypes A2 and B isolates (DH and GS) and comparative analysis with the genomes of Genotypes A1 and E (WB and Pig).</title>
        <authorList>
            <person name="Adam R."/>
            <person name="Dahlstrom E."/>
            <person name="Martens C."/>
            <person name="Bruno D."/>
            <person name="Barbian K."/>
            <person name="Porcella S.F."/>
            <person name="Nash T."/>
        </authorList>
    </citation>
    <scope>NUCLEOTIDE SEQUENCE</scope>
    <source>
        <strain evidence="18">DH</strain>
    </source>
</reference>
<dbReference type="VEuPathDB" id="GiardiaDB:DHA2_14759"/>
<feature type="binding site" description="in other chain" evidence="14">
    <location>
        <begin position="205"/>
        <end position="206"/>
    </location>
    <ligand>
        <name>substrate</name>
        <note>ligand shared between dimeric partners</note>
    </ligand>
</feature>
<evidence type="ECO:0000256" key="11">
    <source>
        <dbReference type="ARBA" id="ARBA00048640"/>
    </source>
</evidence>
<comment type="pathway">
    <text evidence="2 12">Carbohydrate degradation; pentose phosphate pathway; D-ribulose 5-phosphate from D-glucose 6-phosphate (oxidative stage): step 3/3.</text>
</comment>
<dbReference type="GO" id="GO:0004616">
    <property type="term" value="F:phosphogluconate dehydrogenase (decarboxylating) activity"/>
    <property type="evidence" value="ECO:0007669"/>
    <property type="project" value="UniProtKB-EC"/>
</dbReference>
<evidence type="ECO:0000256" key="15">
    <source>
        <dbReference type="PIRSR" id="PIRSR000109-3"/>
    </source>
</evidence>
<feature type="binding site" evidence="14">
    <location>
        <position position="464"/>
    </location>
    <ligand>
        <name>substrate</name>
        <note>ligand shared between dimeric partners</note>
    </ligand>
</feature>
<dbReference type="SMART" id="SM01350">
    <property type="entry name" value="6PGD"/>
    <property type="match status" value="1"/>
</dbReference>
<dbReference type="Pfam" id="PF03446">
    <property type="entry name" value="NAD_binding_2"/>
    <property type="match status" value="1"/>
</dbReference>
<dbReference type="EC" id="1.1.1.44" evidence="5 12"/>
<feature type="binding site" evidence="15">
    <location>
        <begin position="47"/>
        <end position="49"/>
    </location>
    <ligand>
        <name>NADP(+)</name>
        <dbReference type="ChEBI" id="CHEBI:58349"/>
    </ligand>
</feature>
<protein>
    <recommendedName>
        <fullName evidence="6 12">6-phosphogluconate dehydrogenase, decarboxylating</fullName>
        <ecNumber evidence="5 12">1.1.1.44</ecNumber>
    </recommendedName>
</protein>
<comment type="caution">
    <text evidence="17">The sequence shown here is derived from an EMBL/GenBank/DDBJ whole genome shotgun (WGS) entry which is preliminary data.</text>
</comment>
<evidence type="ECO:0000256" key="2">
    <source>
        <dbReference type="ARBA" id="ARBA00004874"/>
    </source>
</evidence>
<feature type="binding site" description="in other chain" evidence="14">
    <location>
        <position position="210"/>
    </location>
    <ligand>
        <name>substrate</name>
        <note>ligand shared between dimeric partners</note>
    </ligand>
</feature>
<dbReference type="Gene3D" id="1.10.1040.10">
    <property type="entry name" value="N-(1-d-carboxylethyl)-l-norvaline Dehydrogenase, domain 2"/>
    <property type="match status" value="1"/>
</dbReference>
<feature type="active site" description="Proton acceptor" evidence="13">
    <location>
        <position position="202"/>
    </location>
</feature>
<comment type="catalytic activity">
    <reaction evidence="11 12">
        <text>6-phospho-D-gluconate + NADP(+) = D-ribulose 5-phosphate + CO2 + NADPH</text>
        <dbReference type="Rhea" id="RHEA:10116"/>
        <dbReference type="ChEBI" id="CHEBI:16526"/>
        <dbReference type="ChEBI" id="CHEBI:57783"/>
        <dbReference type="ChEBI" id="CHEBI:58121"/>
        <dbReference type="ChEBI" id="CHEBI:58349"/>
        <dbReference type="ChEBI" id="CHEBI:58759"/>
        <dbReference type="EC" id="1.1.1.44"/>
    </reaction>
</comment>
<keyword evidence="9" id="KW-0311">Gluconate utilization</keyword>
<dbReference type="Pfam" id="PF00393">
    <property type="entry name" value="6PGD"/>
    <property type="match status" value="1"/>
</dbReference>
<evidence type="ECO:0000313" key="17">
    <source>
        <dbReference type="EMBL" id="ESU38277.1"/>
    </source>
</evidence>
<dbReference type="VEuPathDB" id="GiardiaDB:GL50581_4317"/>
<dbReference type="InterPro" id="IPR008927">
    <property type="entry name" value="6-PGluconate_DH-like_C_sf"/>
</dbReference>
<feature type="binding site" description="in other chain" evidence="14">
    <location>
        <position position="304"/>
    </location>
    <ligand>
        <name>substrate</name>
        <note>ligand shared between dimeric partners</note>
    </ligand>
</feature>
<dbReference type="InterPro" id="IPR006115">
    <property type="entry name" value="6PGDH_NADP-bd"/>
</dbReference>
<evidence type="ECO:0000256" key="5">
    <source>
        <dbReference type="ARBA" id="ARBA00013011"/>
    </source>
</evidence>
<name>V6TJ00_GIAIN</name>
<feature type="binding site" description="in other chain" evidence="14">
    <location>
        <begin position="142"/>
        <end position="144"/>
    </location>
    <ligand>
        <name>substrate</name>
        <note>ligand shared between dimeric partners</note>
    </ligand>
</feature>
<gene>
    <name evidence="17" type="ORF">DHA2_14759</name>
</gene>
<accession>V6TJ00</accession>
<evidence type="ECO:0000259" key="16">
    <source>
        <dbReference type="SMART" id="SM01350"/>
    </source>
</evidence>
<dbReference type="PRINTS" id="PR00076">
    <property type="entry name" value="6PGDHDRGNASE"/>
</dbReference>
<proteinExistence type="inferred from homology"/>
<feature type="binding site" evidence="14">
    <location>
        <position position="470"/>
    </location>
    <ligand>
        <name>substrate</name>
        <note>ligand shared between dimeric partners</note>
    </ligand>
</feature>
<dbReference type="NCBIfam" id="NF006765">
    <property type="entry name" value="PRK09287.1"/>
    <property type="match status" value="1"/>
</dbReference>
<keyword evidence="8 12" id="KW-0560">Oxidoreductase</keyword>
<evidence type="ECO:0000256" key="9">
    <source>
        <dbReference type="ARBA" id="ARBA00023064"/>
    </source>
</evidence>
<dbReference type="InterPro" id="IPR006113">
    <property type="entry name" value="6PGDH_Gnd/GntZ"/>
</dbReference>
<dbReference type="GO" id="GO:0006098">
    <property type="term" value="P:pentose-phosphate shunt"/>
    <property type="evidence" value="ECO:0007669"/>
    <property type="project" value="UniProtKB-UniPathway"/>
</dbReference>
<keyword evidence="10 12" id="KW-0570">Pentose shunt</keyword>
<evidence type="ECO:0000256" key="10">
    <source>
        <dbReference type="ARBA" id="ARBA00023126"/>
    </source>
</evidence>
<dbReference type="FunFam" id="1.10.1040.10:FF:000032">
    <property type="entry name" value="6-phosphogluconate dehydrogenase, decarboxylating"/>
    <property type="match status" value="1"/>
</dbReference>
<dbReference type="EMBL" id="AHGT01000015">
    <property type="protein sequence ID" value="ESU38277.1"/>
    <property type="molecule type" value="Genomic_DNA"/>
</dbReference>
<feature type="binding site" description="in other chain" evidence="14">
    <location>
        <position position="277"/>
    </location>
    <ligand>
        <name>substrate</name>
        <note>ligand shared between dimeric partners</note>
    </ligand>
</feature>
<dbReference type="VEuPathDB" id="GiardiaDB:GL50803_0014759"/>
<evidence type="ECO:0000256" key="14">
    <source>
        <dbReference type="PIRSR" id="PIRSR000109-2"/>
    </source>
</evidence>
<dbReference type="UniPathway" id="UPA00115">
    <property type="reaction ID" value="UER00410"/>
</dbReference>
<comment type="similarity">
    <text evidence="3 12">Belongs to the 6-phosphogluconate dehydrogenase family.</text>
</comment>
<dbReference type="InterPro" id="IPR036291">
    <property type="entry name" value="NAD(P)-bd_dom_sf"/>
</dbReference>
<feature type="active site" description="Proton donor" evidence="13">
    <location>
        <position position="209"/>
    </location>
</feature>
<evidence type="ECO:0000256" key="13">
    <source>
        <dbReference type="PIRSR" id="PIRSR000109-1"/>
    </source>
</evidence>
<dbReference type="Proteomes" id="UP000018320">
    <property type="component" value="Unassembled WGS sequence"/>
</dbReference>
<dbReference type="GO" id="GO:0050661">
    <property type="term" value="F:NADP binding"/>
    <property type="evidence" value="ECO:0007669"/>
    <property type="project" value="InterPro"/>
</dbReference>
<feature type="domain" description="6-phosphogluconate dehydrogenase C-terminal" evidence="16">
    <location>
        <begin position="198"/>
        <end position="486"/>
    </location>
</feature>
<dbReference type="AlphaFoldDB" id="V6TJ00"/>
<organism evidence="17 18">
    <name type="scientific">Giardia intestinalis</name>
    <name type="common">Giardia lamblia</name>
    <dbReference type="NCBI Taxonomy" id="5741"/>
    <lineage>
        <taxon>Eukaryota</taxon>
        <taxon>Metamonada</taxon>
        <taxon>Diplomonadida</taxon>
        <taxon>Hexamitidae</taxon>
        <taxon>Giardiinae</taxon>
        <taxon>Giardia</taxon>
    </lineage>
</organism>